<feature type="region of interest" description="Disordered" evidence="1">
    <location>
        <begin position="1"/>
        <end position="26"/>
    </location>
</feature>
<dbReference type="SUPFAM" id="SSF47413">
    <property type="entry name" value="lambda repressor-like DNA-binding domains"/>
    <property type="match status" value="1"/>
</dbReference>
<dbReference type="Proteomes" id="UP000248544">
    <property type="component" value="Unassembled WGS sequence"/>
</dbReference>
<dbReference type="PROSITE" id="PS50943">
    <property type="entry name" value="HTH_CROC1"/>
    <property type="match status" value="1"/>
</dbReference>
<dbReference type="InterPro" id="IPR043917">
    <property type="entry name" value="DUF5753"/>
</dbReference>
<feature type="domain" description="HTH cro/C1-type" evidence="2">
    <location>
        <begin position="38"/>
        <end position="94"/>
    </location>
</feature>
<dbReference type="AlphaFoldDB" id="A0A2W2GJV1"/>
<dbReference type="Pfam" id="PF19054">
    <property type="entry name" value="DUF5753"/>
    <property type="match status" value="1"/>
</dbReference>
<dbReference type="GO" id="GO:0003677">
    <property type="term" value="F:DNA binding"/>
    <property type="evidence" value="ECO:0007669"/>
    <property type="project" value="InterPro"/>
</dbReference>
<dbReference type="InterPro" id="IPR001387">
    <property type="entry name" value="Cro/C1-type_HTH"/>
</dbReference>
<dbReference type="Gene3D" id="1.10.260.40">
    <property type="entry name" value="lambda repressor-like DNA-binding domains"/>
    <property type="match status" value="1"/>
</dbReference>
<name>A0A2W2GJV1_9ACTN</name>
<comment type="caution">
    <text evidence="3">The sequence shown here is derived from an EMBL/GenBank/DDBJ whole genome shotgun (WGS) entry which is preliminary data.</text>
</comment>
<feature type="compositionally biased region" description="Polar residues" evidence="1">
    <location>
        <begin position="1"/>
        <end position="11"/>
    </location>
</feature>
<gene>
    <name evidence="3" type="ORF">C1I98_12710</name>
</gene>
<reference evidence="3 4" key="1">
    <citation type="submission" date="2018-01" db="EMBL/GenBank/DDBJ databases">
        <title>Draft genome sequence of Sphaerisporangium sp. 7K107.</title>
        <authorList>
            <person name="Sahin N."/>
            <person name="Saygin H."/>
            <person name="Ay H."/>
        </authorList>
    </citation>
    <scope>NUCLEOTIDE SEQUENCE [LARGE SCALE GENOMIC DNA]</scope>
    <source>
        <strain evidence="3 4">7K107</strain>
    </source>
</reference>
<dbReference type="EMBL" id="POUA01000079">
    <property type="protein sequence ID" value="PZG48132.1"/>
    <property type="molecule type" value="Genomic_DNA"/>
</dbReference>
<dbReference type="SMART" id="SM00530">
    <property type="entry name" value="HTH_XRE"/>
    <property type="match status" value="1"/>
</dbReference>
<evidence type="ECO:0000259" key="2">
    <source>
        <dbReference type="PROSITE" id="PS50943"/>
    </source>
</evidence>
<evidence type="ECO:0000313" key="3">
    <source>
        <dbReference type="EMBL" id="PZG48132.1"/>
    </source>
</evidence>
<organism evidence="3 4">
    <name type="scientific">Spongiactinospora gelatinilytica</name>
    <dbReference type="NCBI Taxonomy" id="2666298"/>
    <lineage>
        <taxon>Bacteria</taxon>
        <taxon>Bacillati</taxon>
        <taxon>Actinomycetota</taxon>
        <taxon>Actinomycetes</taxon>
        <taxon>Streptosporangiales</taxon>
        <taxon>Streptosporangiaceae</taxon>
        <taxon>Spongiactinospora</taxon>
    </lineage>
</organism>
<protein>
    <submittedName>
        <fullName evidence="3">Transcriptional regulator</fullName>
    </submittedName>
</protein>
<dbReference type="Pfam" id="PF13560">
    <property type="entry name" value="HTH_31"/>
    <property type="match status" value="1"/>
</dbReference>
<keyword evidence="4" id="KW-1185">Reference proteome</keyword>
<sequence>MGSGQATSTRVTPADRRPNATQSSSSVLAARRLIAQRLRELRLDAGLSARALAAAAGWHESKSSRIENAKTPPSDDDLRAWCGACGADGEVEELIAASRQADEMYVEWRRVHRAGLRRTQESGIARYEATRHFRVYCSHVVPGLLQTVAYARALLASVAAFRGLPDDSEAAAQARLTRSRVLHEGDHRFAILMEESVLRYRIGDADIMAGQLDHLLTVMALPRVSLGVIPQTESRRLWPVEAFHIFDDRTVKVELLTASVNVTQPREIAQYAKGFDELAAMARYGRHAHELITQARGVLG</sequence>
<proteinExistence type="predicted"/>
<accession>A0A2W2GJV1</accession>
<evidence type="ECO:0000256" key="1">
    <source>
        <dbReference type="SAM" id="MobiDB-lite"/>
    </source>
</evidence>
<evidence type="ECO:0000313" key="4">
    <source>
        <dbReference type="Proteomes" id="UP000248544"/>
    </source>
</evidence>
<dbReference type="InterPro" id="IPR010982">
    <property type="entry name" value="Lambda_DNA-bd_dom_sf"/>
</dbReference>